<name>A0ABW4G2L1_9ACTN</name>
<proteinExistence type="predicted"/>
<keyword evidence="2" id="KW-1185">Reference proteome</keyword>
<sequence length="78" mass="8210">MGKKKKKNKEFDELAGKVAGKIATITYGPAGVPAGLAPAAMGLLYLSDKQDLGRSKPAVEAVLDSFGLQLIGSDDYER</sequence>
<reference evidence="2" key="1">
    <citation type="journal article" date="2019" name="Int. J. Syst. Evol. Microbiol.">
        <title>The Global Catalogue of Microorganisms (GCM) 10K type strain sequencing project: providing services to taxonomists for standard genome sequencing and annotation.</title>
        <authorList>
            <consortium name="The Broad Institute Genomics Platform"/>
            <consortium name="The Broad Institute Genome Sequencing Center for Infectious Disease"/>
            <person name="Wu L."/>
            <person name="Ma J."/>
        </authorList>
    </citation>
    <scope>NUCLEOTIDE SEQUENCE [LARGE SCALE GENOMIC DNA]</scope>
    <source>
        <strain evidence="2">CGMCC 1.15399</strain>
    </source>
</reference>
<evidence type="ECO:0000313" key="2">
    <source>
        <dbReference type="Proteomes" id="UP001597097"/>
    </source>
</evidence>
<evidence type="ECO:0000313" key="1">
    <source>
        <dbReference type="EMBL" id="MFD1535612.1"/>
    </source>
</evidence>
<comment type="caution">
    <text evidence="1">The sequence shown here is derived from an EMBL/GenBank/DDBJ whole genome shotgun (WGS) entry which is preliminary data.</text>
</comment>
<organism evidence="1 2">
    <name type="scientific">Nonomuraea guangzhouensis</name>
    <dbReference type="NCBI Taxonomy" id="1291555"/>
    <lineage>
        <taxon>Bacteria</taxon>
        <taxon>Bacillati</taxon>
        <taxon>Actinomycetota</taxon>
        <taxon>Actinomycetes</taxon>
        <taxon>Streptosporangiales</taxon>
        <taxon>Streptosporangiaceae</taxon>
        <taxon>Nonomuraea</taxon>
    </lineage>
</organism>
<dbReference type="Proteomes" id="UP001597097">
    <property type="component" value="Unassembled WGS sequence"/>
</dbReference>
<accession>A0ABW4G2L1</accession>
<gene>
    <name evidence="1" type="ORF">ACFSJ0_01120</name>
</gene>
<dbReference type="EMBL" id="JBHUCM010000002">
    <property type="protein sequence ID" value="MFD1535612.1"/>
    <property type="molecule type" value="Genomic_DNA"/>
</dbReference>
<protein>
    <submittedName>
        <fullName evidence="1">Uncharacterized protein</fullName>
    </submittedName>
</protein>
<dbReference type="RefSeq" id="WP_219537869.1">
    <property type="nucleotide sequence ID" value="NZ_JAHKRM010000041.1"/>
</dbReference>